<dbReference type="EMBL" id="AP022575">
    <property type="protein sequence ID" value="BBX72274.1"/>
    <property type="molecule type" value="Genomic_DNA"/>
</dbReference>
<keyword evidence="2" id="KW-1185">Reference proteome</keyword>
<dbReference type="KEGG" id="mshj:MSHI_01800"/>
<organism evidence="1 2">
    <name type="scientific">Mycobacterium shinjukuense</name>
    <dbReference type="NCBI Taxonomy" id="398694"/>
    <lineage>
        <taxon>Bacteria</taxon>
        <taxon>Bacillati</taxon>
        <taxon>Actinomycetota</taxon>
        <taxon>Actinomycetes</taxon>
        <taxon>Mycobacteriales</taxon>
        <taxon>Mycobacteriaceae</taxon>
        <taxon>Mycobacterium</taxon>
    </lineage>
</organism>
<evidence type="ECO:0000313" key="2">
    <source>
        <dbReference type="Proteomes" id="UP000467236"/>
    </source>
</evidence>
<dbReference type="RefSeq" id="WP_179961501.1">
    <property type="nucleotide sequence ID" value="NZ_AP022575.1"/>
</dbReference>
<dbReference type="AlphaFoldDB" id="A0A7I7MIU2"/>
<accession>A0A7I7MIU2</accession>
<dbReference type="Proteomes" id="UP000467236">
    <property type="component" value="Chromosome"/>
</dbReference>
<protein>
    <submittedName>
        <fullName evidence="1">Uncharacterized protein</fullName>
    </submittedName>
</protein>
<evidence type="ECO:0000313" key="1">
    <source>
        <dbReference type="EMBL" id="BBX72274.1"/>
    </source>
</evidence>
<sequence>MIDAAAVDPLPDGPDPDYGFWSQTDELAHIHSFARARRVAPYAVLGCVLRRATACIEPHVVLPPVVGGHVSANFFTLSTGASGQGKGAADAAGTAAVRFHDDMGNDLDAERPSLGSGEGLARLFKGAKDTPGLTRAHLVVPEVKTLEALTGRQGATLVGELLKAFVGEPVGFHNAQHDTSTAIRAHSYRLCLGVGAQPENAEFFLARAKDGLPQRFLWLPTVDPYAPEGRPDPVDPLGVLIPTFSHNCCDERHVVQIPDSAREEIDVHRYRVLIGDPDVDPLDGHLMLTQLKTAFAIAVLHGRNAIDETDWKIAGDLTDVSIRVRDQMRAAVDAARRRQNAARARDRAERETIVAARLADQAQRRVVKAVCGKLRRRGRATRSELRVACAASIRSEFDGVFEMMVDEEIIVISESTGKRFAPEYTFGPKYDGGL</sequence>
<reference evidence="1 2" key="1">
    <citation type="journal article" date="2019" name="Emerg. Microbes Infect.">
        <title>Comprehensive subspecies identification of 175 nontuberculous mycobacteria species based on 7547 genomic profiles.</title>
        <authorList>
            <person name="Matsumoto Y."/>
            <person name="Kinjo T."/>
            <person name="Motooka D."/>
            <person name="Nabeya D."/>
            <person name="Jung N."/>
            <person name="Uechi K."/>
            <person name="Horii T."/>
            <person name="Iida T."/>
            <person name="Fujita J."/>
            <person name="Nakamura S."/>
        </authorList>
    </citation>
    <scope>NUCLEOTIDE SEQUENCE [LARGE SCALE GENOMIC DNA]</scope>
    <source>
        <strain evidence="1 2">JCM 14233</strain>
    </source>
</reference>
<proteinExistence type="predicted"/>
<name>A0A7I7MIU2_9MYCO</name>
<gene>
    <name evidence="1" type="ORF">MSHI_01800</name>
</gene>